<dbReference type="GO" id="GO:0005886">
    <property type="term" value="C:plasma membrane"/>
    <property type="evidence" value="ECO:0007669"/>
    <property type="project" value="UniProtKB-SubCell"/>
</dbReference>
<keyword evidence="4 6" id="KW-1133">Transmembrane helix</keyword>
<evidence type="ECO:0000256" key="1">
    <source>
        <dbReference type="ARBA" id="ARBA00004370"/>
    </source>
</evidence>
<keyword evidence="3 6" id="KW-0812">Transmembrane</keyword>
<evidence type="ECO:0000256" key="6">
    <source>
        <dbReference type="RuleBase" id="RU363076"/>
    </source>
</evidence>
<reference evidence="7 8" key="1">
    <citation type="journal article" date="2020" name="Microbiol. Resour. Announc.">
        <title>Complete genome sequence of Pseudomonas otitidis strain MrB4, isolated from Lake Biwa in Japan.</title>
        <authorList>
            <person name="Miyazaki K."/>
            <person name="Hase E."/>
            <person name="Maruya T."/>
        </authorList>
    </citation>
    <scope>NUCLEOTIDE SEQUENCE [LARGE SCALE GENOMIC DNA]</scope>
    <source>
        <strain evidence="7 8">MrB4</strain>
    </source>
</reference>
<evidence type="ECO:0000313" key="8">
    <source>
        <dbReference type="Proteomes" id="UP000501237"/>
    </source>
</evidence>
<comment type="subcellular location">
    <subcellularLocation>
        <location evidence="6">Cell membrane</location>
        <topology evidence="6">Multi-pass membrane protein</topology>
    </subcellularLocation>
    <subcellularLocation>
        <location evidence="1">Membrane</location>
    </subcellularLocation>
</comment>
<evidence type="ECO:0000256" key="5">
    <source>
        <dbReference type="ARBA" id="ARBA00023136"/>
    </source>
</evidence>
<protein>
    <recommendedName>
        <fullName evidence="6">SURF1-like protein</fullName>
    </recommendedName>
</protein>
<dbReference type="PANTHER" id="PTHR23427:SF2">
    <property type="entry name" value="SURFEIT LOCUS PROTEIN 1"/>
    <property type="match status" value="1"/>
</dbReference>
<feature type="transmembrane region" description="Helical" evidence="6">
    <location>
        <begin position="219"/>
        <end position="239"/>
    </location>
</feature>
<accession>A0A679G7K0</accession>
<dbReference type="KEGG" id="poj:PtoMrB4_00700"/>
<dbReference type="PROSITE" id="PS50895">
    <property type="entry name" value="SURF1"/>
    <property type="match status" value="1"/>
</dbReference>
<evidence type="ECO:0000256" key="4">
    <source>
        <dbReference type="ARBA" id="ARBA00022989"/>
    </source>
</evidence>
<dbReference type="EMBL" id="AP022642">
    <property type="protein sequence ID" value="BCA26093.1"/>
    <property type="molecule type" value="Genomic_DNA"/>
</dbReference>
<feature type="transmembrane region" description="Helical" evidence="6">
    <location>
        <begin position="21"/>
        <end position="41"/>
    </location>
</feature>
<dbReference type="Pfam" id="PF02104">
    <property type="entry name" value="SURF1"/>
    <property type="match status" value="1"/>
</dbReference>
<dbReference type="CDD" id="cd06662">
    <property type="entry name" value="SURF1"/>
    <property type="match status" value="1"/>
</dbReference>
<proteinExistence type="inferred from homology"/>
<comment type="similarity">
    <text evidence="2 6">Belongs to the SURF1 family.</text>
</comment>
<dbReference type="PANTHER" id="PTHR23427">
    <property type="entry name" value="SURFEIT LOCUS PROTEIN"/>
    <property type="match status" value="1"/>
</dbReference>
<name>A0A679G7K0_9GAMM</name>
<evidence type="ECO:0000256" key="2">
    <source>
        <dbReference type="ARBA" id="ARBA00007165"/>
    </source>
</evidence>
<evidence type="ECO:0000256" key="3">
    <source>
        <dbReference type="ARBA" id="ARBA00022692"/>
    </source>
</evidence>
<gene>
    <name evidence="7" type="ORF">PtoMrB4_00700</name>
</gene>
<organism evidence="7 8">
    <name type="scientific">Metapseudomonas otitidis</name>
    <dbReference type="NCBI Taxonomy" id="319939"/>
    <lineage>
        <taxon>Bacteria</taxon>
        <taxon>Pseudomonadati</taxon>
        <taxon>Pseudomonadota</taxon>
        <taxon>Gammaproteobacteria</taxon>
        <taxon>Pseudomonadales</taxon>
        <taxon>Pseudomonadaceae</taxon>
        <taxon>Metapseudomonas</taxon>
    </lineage>
</organism>
<sequence length="256" mass="28981">MQYSQPYPGTRRPRARRFRPGWVPTLAVLLLLPLLVGLGLWQLGRAEEKRQLLAGYEARRQADPVSVLDLERQPDPAFMRVHLQGRFDAQHSLLLDNRIRNGRSGVELLQPFYDPASGLWVLVNRGWLPWPDRRTPPTFDTPAAAQVLDAWVYVPPGASLELRHVESRDWPQLINQVDATALWQRLGRGGLPLELRLEPGSAAYDTDWPVVAMGPERHLGYAVQWFAMAVALCALYLYLGIRQARELPDDASPRSA</sequence>
<dbReference type="Proteomes" id="UP000501237">
    <property type="component" value="Chromosome"/>
</dbReference>
<dbReference type="InterPro" id="IPR045214">
    <property type="entry name" value="Surf1/Surf4"/>
</dbReference>
<dbReference type="AlphaFoldDB" id="A0A679G7K0"/>
<keyword evidence="5 6" id="KW-0472">Membrane</keyword>
<keyword evidence="6" id="KW-1003">Cell membrane</keyword>
<dbReference type="InterPro" id="IPR002994">
    <property type="entry name" value="Surf1/Shy1"/>
</dbReference>
<evidence type="ECO:0000313" key="7">
    <source>
        <dbReference type="EMBL" id="BCA26093.1"/>
    </source>
</evidence>